<accession>A0A0E4BPH4</accession>
<dbReference type="Proteomes" id="UP000063308">
    <property type="component" value="Chromosome"/>
</dbReference>
<dbReference type="EMBL" id="AP014685">
    <property type="protein sequence ID" value="BAR56917.1"/>
    <property type="molecule type" value="Genomic_DNA"/>
</dbReference>
<gene>
    <name evidence="1" type="ORF">NK6_3743</name>
</gene>
<reference evidence="1 2" key="1">
    <citation type="submission" date="2014-11" db="EMBL/GenBank/DDBJ databases">
        <title>Symbiosis island explosion on the genome of extra-slow-growing strains of soybean bradyrhizobia with massive insertion sequences.</title>
        <authorList>
            <person name="Iida T."/>
            <person name="Minamisawa K."/>
        </authorList>
    </citation>
    <scope>NUCLEOTIDE SEQUENCE [LARGE SCALE GENOMIC DNA]</scope>
    <source>
        <strain evidence="1 2">NK6</strain>
    </source>
</reference>
<protein>
    <submittedName>
        <fullName evidence="1">Uncharacterized protein</fullName>
    </submittedName>
</protein>
<organism evidence="1 2">
    <name type="scientific">Bradyrhizobium diazoefficiens</name>
    <dbReference type="NCBI Taxonomy" id="1355477"/>
    <lineage>
        <taxon>Bacteria</taxon>
        <taxon>Pseudomonadati</taxon>
        <taxon>Pseudomonadota</taxon>
        <taxon>Alphaproteobacteria</taxon>
        <taxon>Hyphomicrobiales</taxon>
        <taxon>Nitrobacteraceae</taxon>
        <taxon>Bradyrhizobium</taxon>
    </lineage>
</organism>
<name>A0A0E4BPH4_9BRAD</name>
<dbReference type="AlphaFoldDB" id="A0A0E4BPH4"/>
<sequence>MSTMQTRRRSAFGCCSAEITFAMVKGFSAFALSSMFSTSSPIMVSLSASLSSGSSVSR</sequence>
<evidence type="ECO:0000313" key="1">
    <source>
        <dbReference type="EMBL" id="BAR56917.1"/>
    </source>
</evidence>
<proteinExistence type="predicted"/>
<evidence type="ECO:0000313" key="2">
    <source>
        <dbReference type="Proteomes" id="UP000063308"/>
    </source>
</evidence>